<dbReference type="SUPFAM" id="SSF117281">
    <property type="entry name" value="Kelch motif"/>
    <property type="match status" value="1"/>
</dbReference>
<feature type="non-terminal residue" evidence="5">
    <location>
        <position position="410"/>
    </location>
</feature>
<dbReference type="InterPro" id="IPR015915">
    <property type="entry name" value="Kelch-typ_b-propeller"/>
</dbReference>
<evidence type="ECO:0000313" key="5">
    <source>
        <dbReference type="RefSeq" id="XP_002731856.1"/>
    </source>
</evidence>
<name>A0ABM0GKG6_SACKO</name>
<keyword evidence="1" id="KW-0880">Kelch repeat</keyword>
<dbReference type="Gene3D" id="2.120.10.80">
    <property type="entry name" value="Kelch-type beta propeller"/>
    <property type="match status" value="1"/>
</dbReference>
<dbReference type="PANTHER" id="PTHR24412:SF272">
    <property type="entry name" value="KELCH-LIKE PROTEIN DIABLO"/>
    <property type="match status" value="1"/>
</dbReference>
<dbReference type="Gene3D" id="3.30.710.10">
    <property type="entry name" value="Potassium Channel Kv1.1, Chain A"/>
    <property type="match status" value="1"/>
</dbReference>
<gene>
    <name evidence="5" type="primary">LOC100371961</name>
</gene>
<dbReference type="SMART" id="SM00225">
    <property type="entry name" value="BTB"/>
    <property type="match status" value="1"/>
</dbReference>
<evidence type="ECO:0000313" key="4">
    <source>
        <dbReference type="Proteomes" id="UP000694865"/>
    </source>
</evidence>
<dbReference type="SMART" id="SM00875">
    <property type="entry name" value="BACK"/>
    <property type="match status" value="1"/>
</dbReference>
<dbReference type="Pfam" id="PF07707">
    <property type="entry name" value="BACK"/>
    <property type="match status" value="1"/>
</dbReference>
<dbReference type="PROSITE" id="PS50097">
    <property type="entry name" value="BTB"/>
    <property type="match status" value="1"/>
</dbReference>
<sequence length="410" mass="46528">MTSTQEDQVLKKTKYWEKPLNIMHSTQIHNPDQSVLLLEKINVARKESKQTDVILDVDGTEFPCHKVVLENSCSYFKSMFDSGMQECHQRKITIKGVDSTTMASLLDYFFTGKIFITSANVQAILQAANLFQVLYVRDRCARFILNNLEAETCLGIWQMMVSLSLAGSEQAKMYALNHFKLVCKVQEFLDLSKELLIEIISDEELVADSETEIGLAVLEWFLYKNGSRKEDFVEVIQHVKLELITSVYLVERLCKELMLSGSQVGELEDRLISSQGGPEKEAQHRKNSVVCFIGGFVNGQPSDTINYFNPKNRTWSCLTKANTTYRGVSLSYEGGAVIYGNSIYTKVSDALALFNMDTNSWTNRASGLIDGEKWLKMELIDDRIFFLGGRFHCYDLNKKCEALVAPILKK</sequence>
<reference evidence="5" key="1">
    <citation type="submission" date="2025-08" db="UniProtKB">
        <authorList>
            <consortium name="RefSeq"/>
        </authorList>
    </citation>
    <scope>IDENTIFICATION</scope>
    <source>
        <tissue evidence="5">Testes</tissue>
    </source>
</reference>
<keyword evidence="2" id="KW-0677">Repeat</keyword>
<dbReference type="GeneID" id="100371961"/>
<dbReference type="Gene3D" id="1.25.40.420">
    <property type="match status" value="1"/>
</dbReference>
<dbReference type="RefSeq" id="XP_002731856.1">
    <property type="nucleotide sequence ID" value="XM_002731810.1"/>
</dbReference>
<proteinExistence type="predicted"/>
<dbReference type="SUPFAM" id="SSF54695">
    <property type="entry name" value="POZ domain"/>
    <property type="match status" value="1"/>
</dbReference>
<feature type="domain" description="BTB" evidence="3">
    <location>
        <begin position="51"/>
        <end position="118"/>
    </location>
</feature>
<evidence type="ECO:0000256" key="2">
    <source>
        <dbReference type="ARBA" id="ARBA00022737"/>
    </source>
</evidence>
<dbReference type="InterPro" id="IPR011333">
    <property type="entry name" value="SKP1/BTB/POZ_sf"/>
</dbReference>
<accession>A0ABM0GKG6</accession>
<dbReference type="InterPro" id="IPR011705">
    <property type="entry name" value="BACK"/>
</dbReference>
<protein>
    <submittedName>
        <fullName evidence="5">Kelch-like protein 6-like</fullName>
    </submittedName>
</protein>
<keyword evidence="4" id="KW-1185">Reference proteome</keyword>
<dbReference type="PANTHER" id="PTHR24412">
    <property type="entry name" value="KELCH PROTEIN"/>
    <property type="match status" value="1"/>
</dbReference>
<evidence type="ECO:0000256" key="1">
    <source>
        <dbReference type="ARBA" id="ARBA00022441"/>
    </source>
</evidence>
<evidence type="ECO:0000259" key="3">
    <source>
        <dbReference type="PROSITE" id="PS50097"/>
    </source>
</evidence>
<organism evidence="4 5">
    <name type="scientific">Saccoglossus kowalevskii</name>
    <name type="common">Acorn worm</name>
    <dbReference type="NCBI Taxonomy" id="10224"/>
    <lineage>
        <taxon>Eukaryota</taxon>
        <taxon>Metazoa</taxon>
        <taxon>Hemichordata</taxon>
        <taxon>Enteropneusta</taxon>
        <taxon>Harrimaniidae</taxon>
        <taxon>Saccoglossus</taxon>
    </lineage>
</organism>
<dbReference type="Proteomes" id="UP000694865">
    <property type="component" value="Unplaced"/>
</dbReference>
<dbReference type="Pfam" id="PF00651">
    <property type="entry name" value="BTB"/>
    <property type="match status" value="1"/>
</dbReference>
<dbReference type="InterPro" id="IPR000210">
    <property type="entry name" value="BTB/POZ_dom"/>
</dbReference>